<sequence>MDKGIGFYYGGGGKTKARGYICGSLRQRKMKFLILAWVFHLCHSAHSQATNTYLITAPKYLRLDASEKVVIQLFGYSEDTNVKVTLKSSLDGKHTTYAEQMVTLKAQNNFLDAVTLRIFPNEFPKDGTHAYLQVTSEQFVKNVKIPVLRKNGFLFIQTDKPIYTPEQSVKVRVFSLNEDLMPALRPVTLTFRDPELQTMVIEDLTDINGIPSLQNPFKIPIKPKLGIWRIEAKFTDEFKTEAKAEFEVKEYVIPSLSINIKPEANYISFGTFEHFKIKISASYIYGAPVVNADVYLRFGFIDEKPGKLAVILQNSVTREQMSESGDVEVTIDMKKALSVEDGPKQLVQLLGKSLYVAVLVKEPTGGISQEAELTGVKFLKSPYSLSLVATAPFIKPALPYTIRVSVKDHFGEPVAQIPVKLVESSIKRKLGVYEPSQCSTATGGLMKTNNDGIALFSCNMHAESEKATFLFRTADEKLPESSQAEYKYEAMAYSSPNERYLYIDLKFNNAGIEVGSPVSIDVYFHSRRYLRIENFSYQIVSRGKIVKFATEKRIQGSTSQAISFQVTGDMVPSIRLLVYYVMHGEGTSELVADSVWIDVKEKCISGLKTQLSVLDKKYKPKDFLSVEVNTGQDSLVALSVVDTAVYSLRAPQDPLTRVLRHIELSDLGCGGGGGKDVADVFRLAGLTFMTNANAEVSQSEDDKCTAALRPKRALTREEIRFKALQYGDMVRCCFDGLTQIPTMDSCAQRANRIKHANHQERCRKAFTECCEYSLKEIHNDRENVLGRAELSFLFDLLPTQIRSYFPESWLWEVLPARSGLVTWRKSLPDSLTTWEIKAVGMFKKEGSSGICVADPIRVSVTQAVSIDVPLPYSMVRGEQIELKGSVYNQATENIKYCVTLTAGAGVCLFKGQTTKDDGTKTTRCDKESFLESGSVDLITFTLMALEVGSHKLTFTLRTKQNGMNDQIVKYLRVVPEGIRTEELIGGKLDPRGLYGSSIRTIELKSIRPSQVVPKTAVERLLTINGEILGDVLAILEDPDGLSKLVNLPSGSAEGEIMKFLPVYFVYHYLETTTRWDILGPEKYNSPLELKRKIREGITSIQSFRVPLKFCYSMWKDKEPSTWLTALVVKTLGQVHKYVKVDSVALSNSIFWLINAQKVDGSFDEDSSYVPVKVMGKGADPTDRSVFITSFVIIGIKTGMEVEDCGLLEFGQALRKAAIYVSNNAHRVKSTYARAVAAYALTLEDRDSMQSVMLYESLEKTAREKGQPVEYRYWQEKGAVQNPLTPDKASGQMVETTAYVLLTSLIKNKHAYALPILNWLTQDQRYGGGFHSTQDTILTLEAMSEYSKVVKSSKLDLEIEATYPRTKPEERLGIIKLTQKKPVGKPIEVTKDQDVKVTTGYGSGVSIVRMKTVYYKTTENNANCNFDISIQLHNPDLKSKDTMLHSPRIVACAKYKPRPNEVFTEASHTVMEIQLPTGVQPFQEDLNMFLNGLESVVSDYKISEDMVVLQLDSVPSDDFTCVGFRLQILFQVGMVSASLFKVYEFNDRESQCSKLYSNSEAKLLRLCVEEQCHCMAAECCNFKSDMDTSITADGRKQATCRDNIKYAFNVKIKSIVKEGDFTIYVANMLNPLKMGLENHKINTELEFVKKASCTSVDMKTDGQYLIMGADSMQIQVGRSYKYRYPLDSQATVEVWPTECGGSPICNTYVGVLEQYAEDVLIEGCI</sequence>
<accession>A0ACC2FR66</accession>
<keyword evidence="2" id="KW-1185">Reference proteome</keyword>
<protein>
    <submittedName>
        <fullName evidence="1">Uncharacterized protein</fullName>
    </submittedName>
</protein>
<evidence type="ECO:0000313" key="1">
    <source>
        <dbReference type="EMBL" id="KAJ7993836.1"/>
    </source>
</evidence>
<proteinExistence type="predicted"/>
<comment type="caution">
    <text evidence="1">The sequence shown here is derived from an EMBL/GenBank/DDBJ whole genome shotgun (WGS) entry which is preliminary data.</text>
</comment>
<gene>
    <name evidence="1" type="ORF">DPEC_G00258840</name>
</gene>
<name>A0ACC2FR66_DALPE</name>
<evidence type="ECO:0000313" key="2">
    <source>
        <dbReference type="Proteomes" id="UP001157502"/>
    </source>
</evidence>
<reference evidence="1" key="1">
    <citation type="submission" date="2021-05" db="EMBL/GenBank/DDBJ databases">
        <authorList>
            <person name="Pan Q."/>
            <person name="Jouanno E."/>
            <person name="Zahm M."/>
            <person name="Klopp C."/>
            <person name="Cabau C."/>
            <person name="Louis A."/>
            <person name="Berthelot C."/>
            <person name="Parey E."/>
            <person name="Roest Crollius H."/>
            <person name="Montfort J."/>
            <person name="Robinson-Rechavi M."/>
            <person name="Bouchez O."/>
            <person name="Lampietro C."/>
            <person name="Lopez Roques C."/>
            <person name="Donnadieu C."/>
            <person name="Postlethwait J."/>
            <person name="Bobe J."/>
            <person name="Dillon D."/>
            <person name="Chandos A."/>
            <person name="von Hippel F."/>
            <person name="Guiguen Y."/>
        </authorList>
    </citation>
    <scope>NUCLEOTIDE SEQUENCE</scope>
    <source>
        <strain evidence="1">YG-Jan2019</strain>
    </source>
</reference>
<organism evidence="1 2">
    <name type="scientific">Dallia pectoralis</name>
    <name type="common">Alaska blackfish</name>
    <dbReference type="NCBI Taxonomy" id="75939"/>
    <lineage>
        <taxon>Eukaryota</taxon>
        <taxon>Metazoa</taxon>
        <taxon>Chordata</taxon>
        <taxon>Craniata</taxon>
        <taxon>Vertebrata</taxon>
        <taxon>Euteleostomi</taxon>
        <taxon>Actinopterygii</taxon>
        <taxon>Neopterygii</taxon>
        <taxon>Teleostei</taxon>
        <taxon>Protacanthopterygii</taxon>
        <taxon>Esociformes</taxon>
        <taxon>Umbridae</taxon>
        <taxon>Dallia</taxon>
    </lineage>
</organism>
<dbReference type="EMBL" id="CM055750">
    <property type="protein sequence ID" value="KAJ7993836.1"/>
    <property type="molecule type" value="Genomic_DNA"/>
</dbReference>
<dbReference type="Proteomes" id="UP001157502">
    <property type="component" value="Chromosome 23"/>
</dbReference>